<dbReference type="EMBL" id="JAZHXI010000011">
    <property type="protein sequence ID" value="KAL2066496.1"/>
    <property type="molecule type" value="Genomic_DNA"/>
</dbReference>
<name>A0ABR4CB65_9HELO</name>
<evidence type="ECO:0000313" key="2">
    <source>
        <dbReference type="Proteomes" id="UP001595075"/>
    </source>
</evidence>
<reference evidence="1 2" key="1">
    <citation type="journal article" date="2024" name="Commun. Biol.">
        <title>Comparative genomic analysis of thermophilic fungi reveals convergent evolutionary adaptations and gene losses.</title>
        <authorList>
            <person name="Steindorff A.S."/>
            <person name="Aguilar-Pontes M.V."/>
            <person name="Robinson A.J."/>
            <person name="Andreopoulos B."/>
            <person name="LaButti K."/>
            <person name="Kuo A."/>
            <person name="Mondo S."/>
            <person name="Riley R."/>
            <person name="Otillar R."/>
            <person name="Haridas S."/>
            <person name="Lipzen A."/>
            <person name="Grimwood J."/>
            <person name="Schmutz J."/>
            <person name="Clum A."/>
            <person name="Reid I.D."/>
            <person name="Moisan M.C."/>
            <person name="Butler G."/>
            <person name="Nguyen T.T.M."/>
            <person name="Dewar K."/>
            <person name="Conant G."/>
            <person name="Drula E."/>
            <person name="Henrissat B."/>
            <person name="Hansel C."/>
            <person name="Singer S."/>
            <person name="Hutchinson M.I."/>
            <person name="de Vries R.P."/>
            <person name="Natvig D.O."/>
            <person name="Powell A.J."/>
            <person name="Tsang A."/>
            <person name="Grigoriev I.V."/>
        </authorList>
    </citation>
    <scope>NUCLEOTIDE SEQUENCE [LARGE SCALE GENOMIC DNA]</scope>
    <source>
        <strain evidence="1 2">CBS 494.80</strain>
    </source>
</reference>
<sequence length="77" mass="8775">MFSVTIYCISIYKPPVRRLYYALLICALPLFRHQSVKQCSVQSICICRYPTNVVVFASLSNAEDTQNGHDKKQTCVT</sequence>
<comment type="caution">
    <text evidence="1">The sequence shown here is derived from an EMBL/GenBank/DDBJ whole genome shotgun (WGS) entry which is preliminary data.</text>
</comment>
<protein>
    <recommendedName>
        <fullName evidence="3">Secreted protein</fullName>
    </recommendedName>
</protein>
<accession>A0ABR4CB65</accession>
<proteinExistence type="predicted"/>
<organism evidence="1 2">
    <name type="scientific">Oculimacula yallundae</name>
    <dbReference type="NCBI Taxonomy" id="86028"/>
    <lineage>
        <taxon>Eukaryota</taxon>
        <taxon>Fungi</taxon>
        <taxon>Dikarya</taxon>
        <taxon>Ascomycota</taxon>
        <taxon>Pezizomycotina</taxon>
        <taxon>Leotiomycetes</taxon>
        <taxon>Helotiales</taxon>
        <taxon>Ploettnerulaceae</taxon>
        <taxon>Oculimacula</taxon>
    </lineage>
</organism>
<dbReference type="Proteomes" id="UP001595075">
    <property type="component" value="Unassembled WGS sequence"/>
</dbReference>
<gene>
    <name evidence="1" type="ORF">VTL71DRAFT_2567</name>
</gene>
<keyword evidence="2" id="KW-1185">Reference proteome</keyword>
<evidence type="ECO:0008006" key="3">
    <source>
        <dbReference type="Google" id="ProtNLM"/>
    </source>
</evidence>
<evidence type="ECO:0000313" key="1">
    <source>
        <dbReference type="EMBL" id="KAL2066496.1"/>
    </source>
</evidence>